<protein>
    <submittedName>
        <fullName evidence="2">Uncharacterized protein</fullName>
    </submittedName>
</protein>
<accession>A0A6J5LUV6</accession>
<feature type="compositionally biased region" description="Basic and acidic residues" evidence="1">
    <location>
        <begin position="266"/>
        <end position="281"/>
    </location>
</feature>
<reference evidence="2" key="1">
    <citation type="submission" date="2020-04" db="EMBL/GenBank/DDBJ databases">
        <authorList>
            <person name="Chiriac C."/>
            <person name="Salcher M."/>
            <person name="Ghai R."/>
            <person name="Kavagutti S V."/>
        </authorList>
    </citation>
    <scope>NUCLEOTIDE SEQUENCE</scope>
</reference>
<feature type="region of interest" description="Disordered" evidence="1">
    <location>
        <begin position="97"/>
        <end position="118"/>
    </location>
</feature>
<evidence type="ECO:0000313" key="2">
    <source>
        <dbReference type="EMBL" id="CAB4135499.1"/>
    </source>
</evidence>
<sequence>MTNIVAFESGKLPAYLTSINVSELNQDLTSHASSGFPIMSIKGKVFTLSRGDEKTVLPNPKDPDSPATAIDVVIVKVNKGTSKVFYLNGYKEGEQAKPDCFSNNGDKPDAGSKQPQAKSCQACPHNQWGSKIGENGGKGKACQDSVRIAIAPPDQVNDPMLLRVPPASIKALGELGTACAKRGVPYNAALTKISFDLASATPKLIFKPIGLLDDATFAIVQQVANSDIVKNITGNGFSAEPSPELAAPKVAPEEEEAPKPAAKAKPKAEEPEAPKAKAKSVDVDLGDLNLDDLNFDD</sequence>
<gene>
    <name evidence="2" type="ORF">UFOVP285_39</name>
</gene>
<dbReference type="EMBL" id="LR796300">
    <property type="protein sequence ID" value="CAB4135499.1"/>
    <property type="molecule type" value="Genomic_DNA"/>
</dbReference>
<organism evidence="2">
    <name type="scientific">uncultured Caudovirales phage</name>
    <dbReference type="NCBI Taxonomy" id="2100421"/>
    <lineage>
        <taxon>Viruses</taxon>
        <taxon>Duplodnaviria</taxon>
        <taxon>Heunggongvirae</taxon>
        <taxon>Uroviricota</taxon>
        <taxon>Caudoviricetes</taxon>
        <taxon>Peduoviridae</taxon>
        <taxon>Maltschvirus</taxon>
        <taxon>Maltschvirus maltsch</taxon>
    </lineage>
</organism>
<proteinExistence type="predicted"/>
<name>A0A6J5LUV6_9CAUD</name>
<evidence type="ECO:0000256" key="1">
    <source>
        <dbReference type="SAM" id="MobiDB-lite"/>
    </source>
</evidence>
<feature type="region of interest" description="Disordered" evidence="1">
    <location>
        <begin position="235"/>
        <end position="281"/>
    </location>
</feature>